<dbReference type="Gene3D" id="1.20.5.390">
    <property type="entry name" value="L1 transposable element, trimerization domain"/>
    <property type="match status" value="1"/>
</dbReference>
<proteinExistence type="predicted"/>
<evidence type="ECO:0000313" key="1">
    <source>
        <dbReference type="EMBL" id="CAI9171128.1"/>
    </source>
</evidence>
<dbReference type="Proteomes" id="UP001176941">
    <property type="component" value="Chromosome 30"/>
</dbReference>
<dbReference type="EMBL" id="OX459966">
    <property type="protein sequence ID" value="CAI9171128.1"/>
    <property type="molecule type" value="Genomic_DNA"/>
</dbReference>
<protein>
    <submittedName>
        <fullName evidence="1">Uncharacterized protein</fullName>
    </submittedName>
</protein>
<name>A0ABN8ZB49_RANTA</name>
<evidence type="ECO:0000313" key="2">
    <source>
        <dbReference type="Proteomes" id="UP001176941"/>
    </source>
</evidence>
<reference evidence="1" key="1">
    <citation type="submission" date="2023-04" db="EMBL/GenBank/DDBJ databases">
        <authorList>
            <consortium name="ELIXIR-Norway"/>
        </authorList>
    </citation>
    <scope>NUCLEOTIDE SEQUENCE [LARGE SCALE GENOMIC DNA]</scope>
</reference>
<keyword evidence="2" id="KW-1185">Reference proteome</keyword>
<gene>
    <name evidence="1" type="ORF">MRATA1EN1_LOCUS20090</name>
</gene>
<sequence>MSQIKEQEKLYEVEIGNLPGKEFRIMIVEDDPGYQENTDEDSRNVYQRHTRTKGQTEMNNTLEGINSRITEIETWVNDLEDRMVEITAAKQRNEDSLRDLWGNIKHTNICITGVQ</sequence>
<organism evidence="1 2">
    <name type="scientific">Rangifer tarandus platyrhynchus</name>
    <name type="common">Svalbard reindeer</name>
    <dbReference type="NCBI Taxonomy" id="3082113"/>
    <lineage>
        <taxon>Eukaryota</taxon>
        <taxon>Metazoa</taxon>
        <taxon>Chordata</taxon>
        <taxon>Craniata</taxon>
        <taxon>Vertebrata</taxon>
        <taxon>Euteleostomi</taxon>
        <taxon>Mammalia</taxon>
        <taxon>Eutheria</taxon>
        <taxon>Laurasiatheria</taxon>
        <taxon>Artiodactyla</taxon>
        <taxon>Ruminantia</taxon>
        <taxon>Pecora</taxon>
        <taxon>Cervidae</taxon>
        <taxon>Odocoileinae</taxon>
        <taxon>Rangifer</taxon>
    </lineage>
</organism>
<accession>A0ABN8ZB49</accession>